<dbReference type="Gene3D" id="2.60.40.4150">
    <property type="entry name" value="Type VI secretion system, lipoprotein SciN"/>
    <property type="match status" value="1"/>
</dbReference>
<proteinExistence type="predicted"/>
<keyword evidence="2" id="KW-0732">Signal</keyword>
<dbReference type="Pfam" id="PF12790">
    <property type="entry name" value="T6SS-SciN"/>
    <property type="match status" value="1"/>
</dbReference>
<feature type="chain" id="PRO_5045686770" evidence="2">
    <location>
        <begin position="22"/>
        <end position="253"/>
    </location>
</feature>
<feature type="compositionally biased region" description="Pro residues" evidence="1">
    <location>
        <begin position="199"/>
        <end position="232"/>
    </location>
</feature>
<feature type="signal peptide" evidence="2">
    <location>
        <begin position="1"/>
        <end position="21"/>
    </location>
</feature>
<accession>A0ABT5B563</accession>
<evidence type="ECO:0000256" key="1">
    <source>
        <dbReference type="SAM" id="MobiDB-lite"/>
    </source>
</evidence>
<dbReference type="PANTHER" id="PTHR37625:SF4">
    <property type="entry name" value="OUTER MEMBRANE LIPOPROTEIN"/>
    <property type="match status" value="1"/>
</dbReference>
<gene>
    <name evidence="3" type="primary">tssJ</name>
    <name evidence="3" type="ORF">POL58_15965</name>
</gene>
<sequence length="253" mass="26734">MLTVAEALRMLACLAWLGACACARGNALVRVPDWIVHIDAELSPTPPPGMDGPVPTELRIYQLGSLGAFEAATYEQLHDDDKTVLGESLVARHADRIILYPTRSWQGELEIDPAARYVVVIAFLHQSVGRSWTFVAALPPAPSPGSMVPPDRLAARPSGYAVIVGPDRVAGRPLFSPVAAPPAKRQRRTPRAPSVPTVPTIPQPPSSPALPTTPQPPSMPALPTTPQPPSSPALPTAPSLPAPPRLPSASTRS</sequence>
<keyword evidence="4" id="KW-1185">Reference proteome</keyword>
<organism evidence="3 4">
    <name type="scientific">Nannocystis radixulma</name>
    <dbReference type="NCBI Taxonomy" id="2995305"/>
    <lineage>
        <taxon>Bacteria</taxon>
        <taxon>Pseudomonadati</taxon>
        <taxon>Myxococcota</taxon>
        <taxon>Polyangia</taxon>
        <taxon>Nannocystales</taxon>
        <taxon>Nannocystaceae</taxon>
        <taxon>Nannocystis</taxon>
    </lineage>
</organism>
<dbReference type="Proteomes" id="UP001217838">
    <property type="component" value="Unassembled WGS sequence"/>
</dbReference>
<protein>
    <submittedName>
        <fullName evidence="3">Type VI secretion system lipoprotein TssJ</fullName>
    </submittedName>
</protein>
<name>A0ABT5B563_9BACT</name>
<dbReference type="InterPro" id="IPR038706">
    <property type="entry name" value="Type_VI_SciN-like_sf"/>
</dbReference>
<feature type="region of interest" description="Disordered" evidence="1">
    <location>
        <begin position="175"/>
        <end position="253"/>
    </location>
</feature>
<dbReference type="NCBIfam" id="TIGR03352">
    <property type="entry name" value="VI_chp_3"/>
    <property type="match status" value="1"/>
</dbReference>
<evidence type="ECO:0000256" key="2">
    <source>
        <dbReference type="SAM" id="SignalP"/>
    </source>
</evidence>
<evidence type="ECO:0000313" key="4">
    <source>
        <dbReference type="Proteomes" id="UP001217838"/>
    </source>
</evidence>
<evidence type="ECO:0000313" key="3">
    <source>
        <dbReference type="EMBL" id="MDC0669249.1"/>
    </source>
</evidence>
<dbReference type="PANTHER" id="PTHR37625">
    <property type="entry name" value="OUTER MEMBRANE LIPOPROTEIN-RELATED"/>
    <property type="match status" value="1"/>
</dbReference>
<dbReference type="RefSeq" id="WP_271998992.1">
    <property type="nucleotide sequence ID" value="NZ_JAQNDN010000007.1"/>
</dbReference>
<reference evidence="3 4" key="1">
    <citation type="submission" date="2022-11" db="EMBL/GenBank/DDBJ databases">
        <title>Minimal conservation of predation-associated metabolite biosynthetic gene clusters underscores biosynthetic potential of Myxococcota including descriptions for ten novel species: Archangium lansinium sp. nov., Myxococcus landrumus sp. nov., Nannocystis bai.</title>
        <authorList>
            <person name="Ahearne A."/>
            <person name="Stevens C."/>
            <person name="Dowd S."/>
        </authorList>
    </citation>
    <scope>NUCLEOTIDE SEQUENCE [LARGE SCALE GENOMIC DNA]</scope>
    <source>
        <strain evidence="3 4">NCELM</strain>
    </source>
</reference>
<keyword evidence="3" id="KW-0449">Lipoprotein</keyword>
<dbReference type="InterPro" id="IPR017734">
    <property type="entry name" value="T6SS_SciN"/>
</dbReference>
<comment type="caution">
    <text evidence="3">The sequence shown here is derived from an EMBL/GenBank/DDBJ whole genome shotgun (WGS) entry which is preliminary data.</text>
</comment>
<dbReference type="EMBL" id="JAQNDN010000007">
    <property type="protein sequence ID" value="MDC0669249.1"/>
    <property type="molecule type" value="Genomic_DNA"/>
</dbReference>